<dbReference type="OrthoDB" id="1696280at2759"/>
<gene>
    <name evidence="2" type="ORF">VPNG_01150</name>
</gene>
<dbReference type="STRING" id="1230097.A0A423XKH4"/>
<dbReference type="Proteomes" id="UP000285146">
    <property type="component" value="Unassembled WGS sequence"/>
</dbReference>
<evidence type="ECO:0008006" key="4">
    <source>
        <dbReference type="Google" id="ProtNLM"/>
    </source>
</evidence>
<dbReference type="CDD" id="cd06558">
    <property type="entry name" value="crotonase-like"/>
    <property type="match status" value="1"/>
</dbReference>
<dbReference type="Gene3D" id="3.90.226.10">
    <property type="entry name" value="2-enoyl-CoA Hydratase, Chain A, domain 1"/>
    <property type="match status" value="1"/>
</dbReference>
<dbReference type="GO" id="GO:0005777">
    <property type="term" value="C:peroxisome"/>
    <property type="evidence" value="ECO:0007669"/>
    <property type="project" value="TreeGrafter"/>
</dbReference>
<comment type="caution">
    <text evidence="2">The sequence shown here is derived from an EMBL/GenBank/DDBJ whole genome shotgun (WGS) entry which is preliminary data.</text>
</comment>
<organism evidence="2 3">
    <name type="scientific">Cytospora leucostoma</name>
    <dbReference type="NCBI Taxonomy" id="1230097"/>
    <lineage>
        <taxon>Eukaryota</taxon>
        <taxon>Fungi</taxon>
        <taxon>Dikarya</taxon>
        <taxon>Ascomycota</taxon>
        <taxon>Pezizomycotina</taxon>
        <taxon>Sordariomycetes</taxon>
        <taxon>Sordariomycetidae</taxon>
        <taxon>Diaporthales</taxon>
        <taxon>Cytosporaceae</taxon>
        <taxon>Cytospora</taxon>
    </lineage>
</organism>
<dbReference type="EMBL" id="LKEB01000003">
    <property type="protein sequence ID" value="ROW16975.1"/>
    <property type="molecule type" value="Genomic_DNA"/>
</dbReference>
<dbReference type="InterPro" id="IPR029045">
    <property type="entry name" value="ClpP/crotonase-like_dom_sf"/>
</dbReference>
<dbReference type="PANTHER" id="PTHR11941">
    <property type="entry name" value="ENOYL-COA HYDRATASE-RELATED"/>
    <property type="match status" value="1"/>
</dbReference>
<dbReference type="PANTHER" id="PTHR11941:SF75">
    <property type="entry name" value="ENOYL-COA HYDRATASE_ISOMERASE FAMILY PROTEIN"/>
    <property type="match status" value="1"/>
</dbReference>
<sequence length="282" mass="31144">MATPDTSKPLYTIPVPACDSHPGGTVTITEPKPQVYLVTISSPPDNRLTTALCRSLLLALDLIEHTPGLAPGCVVTTSSLPKFYSNGLDLAHARASGAAFWTGALWPLYRRLLAYPMPTVAWVSGHAFAGGLMLAMHHDYRVMSPRRGFACLNELDFGAPLKPPMSAVFRVKVPDPRAYREMVLEARRFGGVEAAGKGIVDVAGGWEEVLALVGERGLTGRGRTGVYGLLKMEMYRECLDLLDSHEREEEKDARWVRAEEERKEEGRREVEEWVRTQAKAKL</sequence>
<reference evidence="2 3" key="1">
    <citation type="submission" date="2015-09" db="EMBL/GenBank/DDBJ databases">
        <title>Host preference determinants of Valsa canker pathogens revealed by comparative genomics.</title>
        <authorList>
            <person name="Yin Z."/>
            <person name="Huang L."/>
        </authorList>
    </citation>
    <scope>NUCLEOTIDE SEQUENCE [LARGE SCALE GENOMIC DNA]</scope>
    <source>
        <strain evidence="2 3">SXYLt</strain>
    </source>
</reference>
<name>A0A423XKH4_9PEZI</name>
<evidence type="ECO:0000313" key="2">
    <source>
        <dbReference type="EMBL" id="ROW16975.1"/>
    </source>
</evidence>
<evidence type="ECO:0000256" key="1">
    <source>
        <dbReference type="SAM" id="MobiDB-lite"/>
    </source>
</evidence>
<keyword evidence="3" id="KW-1185">Reference proteome</keyword>
<dbReference type="InterPro" id="IPR001753">
    <property type="entry name" value="Enoyl-CoA_hydra/iso"/>
</dbReference>
<dbReference type="AlphaFoldDB" id="A0A423XKH4"/>
<dbReference type="GO" id="GO:0004165">
    <property type="term" value="F:delta(3)-delta(2)-enoyl-CoA isomerase activity"/>
    <property type="evidence" value="ECO:0007669"/>
    <property type="project" value="TreeGrafter"/>
</dbReference>
<feature type="region of interest" description="Disordered" evidence="1">
    <location>
        <begin position="247"/>
        <end position="270"/>
    </location>
</feature>
<proteinExistence type="predicted"/>
<dbReference type="InParanoid" id="A0A423XKH4"/>
<accession>A0A423XKH4</accession>
<dbReference type="SUPFAM" id="SSF52096">
    <property type="entry name" value="ClpP/crotonase"/>
    <property type="match status" value="1"/>
</dbReference>
<dbReference type="GO" id="GO:0006635">
    <property type="term" value="P:fatty acid beta-oxidation"/>
    <property type="evidence" value="ECO:0007669"/>
    <property type="project" value="TreeGrafter"/>
</dbReference>
<protein>
    <recommendedName>
        <fullName evidence="4">Enoyl-CoA hydratase</fullName>
    </recommendedName>
</protein>
<dbReference type="Pfam" id="PF00378">
    <property type="entry name" value="ECH_1"/>
    <property type="match status" value="1"/>
</dbReference>
<evidence type="ECO:0000313" key="3">
    <source>
        <dbReference type="Proteomes" id="UP000285146"/>
    </source>
</evidence>